<evidence type="ECO:0000256" key="2">
    <source>
        <dbReference type="SAM" id="MobiDB-lite"/>
    </source>
</evidence>
<reference evidence="3" key="1">
    <citation type="submission" date="2022-10" db="EMBL/GenBank/DDBJ databases">
        <title>Culturing micro-colonial fungi from biological soil crusts in the Mojave desert and describing Neophaeococcomyces mojavensis, and introducing the new genera and species Taxawa tesnikishii.</title>
        <authorList>
            <person name="Kurbessoian T."/>
            <person name="Stajich J.E."/>
        </authorList>
    </citation>
    <scope>NUCLEOTIDE SEQUENCE</scope>
    <source>
        <strain evidence="3">TK_35</strain>
    </source>
</reference>
<dbReference type="AlphaFoldDB" id="A0AA39D0F2"/>
<dbReference type="InterPro" id="IPR011009">
    <property type="entry name" value="Kinase-like_dom_sf"/>
</dbReference>
<dbReference type="GO" id="GO:0000278">
    <property type="term" value="P:mitotic cell cycle"/>
    <property type="evidence" value="ECO:0007669"/>
    <property type="project" value="TreeGrafter"/>
</dbReference>
<dbReference type="SUPFAM" id="SSF56112">
    <property type="entry name" value="Protein kinase-like (PK-like)"/>
    <property type="match status" value="1"/>
</dbReference>
<dbReference type="InterPro" id="IPR017441">
    <property type="entry name" value="Protein_kinase_ATP_BS"/>
</dbReference>
<keyword evidence="4" id="KW-1185">Reference proteome</keyword>
<evidence type="ECO:0000256" key="1">
    <source>
        <dbReference type="PROSITE-ProRule" id="PRU10141"/>
    </source>
</evidence>
<feature type="region of interest" description="Disordered" evidence="2">
    <location>
        <begin position="58"/>
        <end position="104"/>
    </location>
</feature>
<dbReference type="PANTHER" id="PTHR24419">
    <property type="entry name" value="INTERLEUKIN-1 RECEPTOR-ASSOCIATED KINASE"/>
    <property type="match status" value="1"/>
</dbReference>
<keyword evidence="1" id="KW-0067">ATP-binding</keyword>
<dbReference type="PROSITE" id="PS00107">
    <property type="entry name" value="PROTEIN_KINASE_ATP"/>
    <property type="match status" value="1"/>
</dbReference>
<dbReference type="Pfam" id="PF12330">
    <property type="entry name" value="Haspin_kinase"/>
    <property type="match status" value="1"/>
</dbReference>
<dbReference type="Gene3D" id="3.30.200.20">
    <property type="entry name" value="Phosphorylase Kinase, domain 1"/>
    <property type="match status" value="1"/>
</dbReference>
<feature type="compositionally biased region" description="Basic and acidic residues" evidence="2">
    <location>
        <begin position="62"/>
        <end position="74"/>
    </location>
</feature>
<organism evidence="3 4">
    <name type="scientific">Knufia peltigerae</name>
    <dbReference type="NCBI Taxonomy" id="1002370"/>
    <lineage>
        <taxon>Eukaryota</taxon>
        <taxon>Fungi</taxon>
        <taxon>Dikarya</taxon>
        <taxon>Ascomycota</taxon>
        <taxon>Pezizomycotina</taxon>
        <taxon>Eurotiomycetes</taxon>
        <taxon>Chaetothyriomycetidae</taxon>
        <taxon>Chaetothyriales</taxon>
        <taxon>Trichomeriaceae</taxon>
        <taxon>Knufia</taxon>
    </lineage>
</organism>
<feature type="compositionally biased region" description="Basic residues" evidence="2">
    <location>
        <begin position="81"/>
        <end position="96"/>
    </location>
</feature>
<sequence length="529" mass="59301">MAELEALCVLENQQWPGRRVEKTYSKKKGSRVPSRDMHYDLFGGGDENAIIEKMDQLTVQDDAVKPNRPTEKASEPSQKPPTRHNPHLRGRRKPTSSKKMANLGPNKMQLLAPLLSLVDRQVQDFQEFGRSMGRKFVCTKLGEGAYADVFELRPKDAEEAIKVEERGGLVIKVIAFDVEKSREADDIADLESITREVQLLLALDRMHGFARCRGVHVVSGSYPDVLLEAFRNFKATGSPDAQNRDPTEVFSSDQTYALIEMDHAGKCVGSISTLSAFQAYDIFWKTAMILASAEESVEFEHRDLHTGNICCKARARLVNGGGTATTTTITTTTDIDENLVQNMTDEPKANLGLSNLHVTVIDYTLSRARIQSETGKQVIIADPIVYWEDNDIVGNDASDRRQFNTYRKVRDWAKAVEATTEALAEMQEGEEKKAVIDKYQRFLPKTNVMWLWYLARELLARRGRAVAGSSGAARRLQTALWRKLEAVALYLDAVPTLMPEDVAELLASAVQFGWLRQEDVAAYKAELEE</sequence>
<evidence type="ECO:0000313" key="3">
    <source>
        <dbReference type="EMBL" id="KAJ9639651.1"/>
    </source>
</evidence>
<dbReference type="PANTHER" id="PTHR24419:SF18">
    <property type="entry name" value="SERINE_THREONINE-PROTEIN KINASE HASPIN"/>
    <property type="match status" value="1"/>
</dbReference>
<evidence type="ECO:0000313" key="4">
    <source>
        <dbReference type="Proteomes" id="UP001172681"/>
    </source>
</evidence>
<dbReference type="GO" id="GO:0072354">
    <property type="term" value="F:histone H3T3 kinase activity"/>
    <property type="evidence" value="ECO:0007669"/>
    <property type="project" value="TreeGrafter"/>
</dbReference>
<name>A0AA39D0F2_9EURO</name>
<feature type="binding site" evidence="1">
    <location>
        <position position="172"/>
    </location>
    <ligand>
        <name>ATP</name>
        <dbReference type="ChEBI" id="CHEBI:30616"/>
    </ligand>
</feature>
<gene>
    <name evidence="3" type="ORF">H2204_003721</name>
</gene>
<dbReference type="Proteomes" id="UP001172681">
    <property type="component" value="Unassembled WGS sequence"/>
</dbReference>
<comment type="caution">
    <text evidence="3">The sequence shown here is derived from an EMBL/GenBank/DDBJ whole genome shotgun (WGS) entry which is preliminary data.</text>
</comment>
<dbReference type="GO" id="GO:0005524">
    <property type="term" value="F:ATP binding"/>
    <property type="evidence" value="ECO:0007669"/>
    <property type="project" value="UniProtKB-UniRule"/>
</dbReference>
<protein>
    <submittedName>
        <fullName evidence="3">Uncharacterized protein</fullName>
    </submittedName>
</protein>
<dbReference type="GO" id="GO:0005634">
    <property type="term" value="C:nucleus"/>
    <property type="evidence" value="ECO:0007669"/>
    <property type="project" value="TreeGrafter"/>
</dbReference>
<keyword evidence="1" id="KW-0547">Nucleotide-binding</keyword>
<dbReference type="GO" id="GO:0035556">
    <property type="term" value="P:intracellular signal transduction"/>
    <property type="evidence" value="ECO:0007669"/>
    <property type="project" value="TreeGrafter"/>
</dbReference>
<proteinExistence type="predicted"/>
<dbReference type="GO" id="GO:0005737">
    <property type="term" value="C:cytoplasm"/>
    <property type="evidence" value="ECO:0007669"/>
    <property type="project" value="TreeGrafter"/>
</dbReference>
<dbReference type="Gene3D" id="1.10.510.10">
    <property type="entry name" value="Transferase(Phosphotransferase) domain 1"/>
    <property type="match status" value="1"/>
</dbReference>
<accession>A0AA39D0F2</accession>
<dbReference type="EMBL" id="JAPDRN010000017">
    <property type="protein sequence ID" value="KAJ9639651.1"/>
    <property type="molecule type" value="Genomic_DNA"/>
</dbReference>